<evidence type="ECO:0000256" key="8">
    <source>
        <dbReference type="HAMAP-Rule" id="MF_00660"/>
    </source>
</evidence>
<comment type="caution">
    <text evidence="10">The sequence shown here is derived from an EMBL/GenBank/DDBJ whole genome shotgun (WGS) entry which is preliminary data.</text>
</comment>
<comment type="catalytic activity">
    <reaction evidence="8">
        <text>[PQQ precursor protein] + S-adenosyl-L-methionine = E-Y cross-linked-[PQQ precursor protein] + 5'-deoxyadenosine + L-methionine + H(+)</text>
        <dbReference type="Rhea" id="RHEA:56836"/>
        <dbReference type="Rhea" id="RHEA-COMP:14800"/>
        <dbReference type="Rhea" id="RHEA-COMP:14801"/>
        <dbReference type="ChEBI" id="CHEBI:15378"/>
        <dbReference type="ChEBI" id="CHEBI:17319"/>
        <dbReference type="ChEBI" id="CHEBI:57844"/>
        <dbReference type="ChEBI" id="CHEBI:59789"/>
        <dbReference type="ChEBI" id="CHEBI:141026"/>
        <dbReference type="ChEBI" id="CHEBI:141027"/>
        <dbReference type="EC" id="1.21.98.4"/>
    </reaction>
</comment>
<dbReference type="InterPro" id="IPR017200">
    <property type="entry name" value="PqqE-like"/>
</dbReference>
<dbReference type="InterPro" id="IPR013785">
    <property type="entry name" value="Aldolase_TIM"/>
</dbReference>
<feature type="binding site" evidence="8">
    <location>
        <position position="78"/>
    </location>
    <ligand>
        <name>[4Fe-4S] cluster</name>
        <dbReference type="ChEBI" id="CHEBI:49883"/>
        <note>4Fe-4S-S-AdoMet</note>
    </ligand>
</feature>
<dbReference type="GO" id="GO:0009975">
    <property type="term" value="F:cyclase activity"/>
    <property type="evidence" value="ECO:0007669"/>
    <property type="project" value="UniProtKB-UniRule"/>
</dbReference>
<dbReference type="PROSITE" id="PS51918">
    <property type="entry name" value="RADICAL_SAM"/>
    <property type="match status" value="1"/>
</dbReference>
<dbReference type="SFLD" id="SFLDF00280">
    <property type="entry name" value="coenzyme_PQQ_synthesis_protein"/>
    <property type="match status" value="1"/>
</dbReference>
<name>A0A0P9PEV1_9PSED</name>
<sequence length="430" mass="48384">MASAASPPSFMSFISSSPMFPSWAWTSTSSWKAPKRKTGSILSDIAPVTNTPYIPPTPEVGLPLWLLAELTYRCPLQCPYCSNPLDFAKQGQELSTEQWFRVMQEAREMGAAQIGFSGGEPLVRQDLAELIAEARRLGFYTNLITSGIGLTEEKIIAFKEAGLDHIQISFQASDEQVNNMLAGSKKAFAQKLEMAKAVKKHGYPMVLNFVTHRHNIDRIDKIIELCLALEADFVELATCQFYGWAHLNRLGLLPTKDQLVRAEAVTNEYRARLEAENHPCKLIFVTPDYYEERPKACMNGWGNIFLTVTPDGTALPCHGARQMPIQFPNVRDHSMQHIWYDSFGFNRFRGYDWMPEPCRSCDEKEKDFGGCRCQAFMLTGDAANADPVCSKSYHHGIITQARDESETATQTIEELAFRNDRNSRLIAKSS</sequence>
<dbReference type="InterPro" id="IPR023885">
    <property type="entry name" value="4Fe4S-binding_SPASM_dom"/>
</dbReference>
<dbReference type="Pfam" id="PF13186">
    <property type="entry name" value="SPASM"/>
    <property type="match status" value="1"/>
</dbReference>
<dbReference type="GO" id="GO:0005506">
    <property type="term" value="F:iron ion binding"/>
    <property type="evidence" value="ECO:0007669"/>
    <property type="project" value="UniProtKB-UniRule"/>
</dbReference>
<dbReference type="SFLD" id="SFLDG01386">
    <property type="entry name" value="main_SPASM_domain-containing"/>
    <property type="match status" value="1"/>
</dbReference>
<dbReference type="InterPro" id="IPR007197">
    <property type="entry name" value="rSAM"/>
</dbReference>
<evidence type="ECO:0000256" key="1">
    <source>
        <dbReference type="ARBA" id="ARBA00022485"/>
    </source>
</evidence>
<dbReference type="InterPro" id="IPR058240">
    <property type="entry name" value="rSAM_sf"/>
</dbReference>
<dbReference type="EMBL" id="LJQC01000024">
    <property type="protein sequence ID" value="KPX11680.1"/>
    <property type="molecule type" value="Genomic_DNA"/>
</dbReference>
<dbReference type="SMART" id="SM00729">
    <property type="entry name" value="Elp3"/>
    <property type="match status" value="1"/>
</dbReference>
<dbReference type="InterPro" id="IPR000385">
    <property type="entry name" value="MoaA_NifB_PqqE_Fe-S-bd_CS"/>
</dbReference>
<feature type="binding site" evidence="8">
    <location>
        <position position="74"/>
    </location>
    <ligand>
        <name>[4Fe-4S] cluster</name>
        <dbReference type="ChEBI" id="CHEBI:49883"/>
        <note>4Fe-4S-S-AdoMet</note>
    </ligand>
</feature>
<dbReference type="GO" id="GO:0051539">
    <property type="term" value="F:4 iron, 4 sulfur cluster binding"/>
    <property type="evidence" value="ECO:0007669"/>
    <property type="project" value="UniProtKB-KW"/>
</dbReference>
<proteinExistence type="inferred from homology"/>
<comment type="cofactor">
    <cofactor evidence="8">
        <name>[4Fe-4S] cluster</name>
        <dbReference type="ChEBI" id="CHEBI:49883"/>
    </cofactor>
    <text evidence="8">Binds 1 [4Fe-4S] cluster. The cluster is coordinated with 3 cysteines and an exchangeable S-adenosyl-L-methionine.</text>
</comment>
<dbReference type="Proteomes" id="UP000051335">
    <property type="component" value="Unassembled WGS sequence"/>
</dbReference>
<comment type="similarity">
    <text evidence="8">Belongs to the radical SAM superfamily. PqqE family.</text>
</comment>
<keyword evidence="6 8" id="KW-0408">Iron</keyword>
<dbReference type="GO" id="GO:1904047">
    <property type="term" value="F:S-adenosyl-L-methionine binding"/>
    <property type="evidence" value="ECO:0007669"/>
    <property type="project" value="UniProtKB-UniRule"/>
</dbReference>
<accession>A0A0P9PEV1</accession>
<dbReference type="PANTHER" id="PTHR11228:SF7">
    <property type="entry name" value="PQQA PEPTIDE CYCLASE"/>
    <property type="match status" value="1"/>
</dbReference>
<keyword evidence="11" id="KW-1185">Reference proteome</keyword>
<dbReference type="CDD" id="cd01335">
    <property type="entry name" value="Radical_SAM"/>
    <property type="match status" value="1"/>
</dbReference>
<keyword evidence="2 8" id="KW-0949">S-adenosyl-L-methionine</keyword>
<dbReference type="NCBIfam" id="TIGR04085">
    <property type="entry name" value="rSAM_more_4Fe4S"/>
    <property type="match status" value="1"/>
</dbReference>
<dbReference type="SFLD" id="SFLDG01067">
    <property type="entry name" value="SPASM/twitch_domain_containing"/>
    <property type="match status" value="1"/>
</dbReference>
<evidence type="ECO:0000313" key="11">
    <source>
        <dbReference type="Proteomes" id="UP000051335"/>
    </source>
</evidence>
<comment type="pathway">
    <text evidence="8">Cofactor biosynthesis; pyrroloquinoline quinone biosynthesis.</text>
</comment>
<dbReference type="SFLD" id="SFLDS00029">
    <property type="entry name" value="Radical_SAM"/>
    <property type="match status" value="1"/>
</dbReference>
<feature type="domain" description="Radical SAM core" evidence="9">
    <location>
        <begin position="60"/>
        <end position="275"/>
    </location>
</feature>
<dbReference type="GO" id="GO:0016491">
    <property type="term" value="F:oxidoreductase activity"/>
    <property type="evidence" value="ECO:0007669"/>
    <property type="project" value="UniProtKB-KW"/>
</dbReference>
<dbReference type="PANTHER" id="PTHR11228">
    <property type="entry name" value="RADICAL SAM DOMAIN PROTEIN"/>
    <property type="match status" value="1"/>
</dbReference>
<keyword evidence="5 8" id="KW-0560">Oxidoreductase</keyword>
<dbReference type="InterPro" id="IPR006638">
    <property type="entry name" value="Elp3/MiaA/NifB-like_rSAM"/>
</dbReference>
<organism evidence="10 11">
    <name type="scientific">Pseudomonas syringae pv. coryli</name>
    <dbReference type="NCBI Taxonomy" id="317659"/>
    <lineage>
        <taxon>Bacteria</taxon>
        <taxon>Pseudomonadati</taxon>
        <taxon>Pseudomonadota</taxon>
        <taxon>Gammaproteobacteria</taxon>
        <taxon>Pseudomonadales</taxon>
        <taxon>Pseudomonadaceae</taxon>
        <taxon>Pseudomonas</taxon>
    </lineage>
</organism>
<keyword evidence="4 8" id="KW-0884">PQQ biosynthesis</keyword>
<dbReference type="UniPathway" id="UPA00539"/>
<dbReference type="InterPro" id="IPR011843">
    <property type="entry name" value="PQQ_synth_PqqE_bac"/>
</dbReference>
<dbReference type="SUPFAM" id="SSF102114">
    <property type="entry name" value="Radical SAM enzymes"/>
    <property type="match status" value="1"/>
</dbReference>
<dbReference type="NCBIfam" id="TIGR02109">
    <property type="entry name" value="PQQ_syn_pqqE"/>
    <property type="match status" value="1"/>
</dbReference>
<dbReference type="EC" id="1.21.98.4" evidence="8"/>
<dbReference type="Gene3D" id="3.20.20.70">
    <property type="entry name" value="Aldolase class I"/>
    <property type="match status" value="1"/>
</dbReference>
<evidence type="ECO:0000256" key="4">
    <source>
        <dbReference type="ARBA" id="ARBA00022905"/>
    </source>
</evidence>
<dbReference type="PATRIC" id="fig|317659.3.peg.4364"/>
<evidence type="ECO:0000259" key="9">
    <source>
        <dbReference type="PROSITE" id="PS51918"/>
    </source>
</evidence>
<evidence type="ECO:0000256" key="3">
    <source>
        <dbReference type="ARBA" id="ARBA00022723"/>
    </source>
</evidence>
<dbReference type="GO" id="GO:0018189">
    <property type="term" value="P:pyrroloquinoline quinone biosynthetic process"/>
    <property type="evidence" value="ECO:0007669"/>
    <property type="project" value="UniProtKB-UniRule"/>
</dbReference>
<dbReference type="PROSITE" id="PS01305">
    <property type="entry name" value="MOAA_NIFB_PQQE"/>
    <property type="match status" value="1"/>
</dbReference>
<dbReference type="HAMAP" id="MF_00660">
    <property type="entry name" value="PqqE"/>
    <property type="match status" value="1"/>
</dbReference>
<evidence type="ECO:0000313" key="10">
    <source>
        <dbReference type="EMBL" id="KPX11680.1"/>
    </source>
</evidence>
<evidence type="ECO:0000256" key="7">
    <source>
        <dbReference type="ARBA" id="ARBA00023014"/>
    </source>
</evidence>
<dbReference type="CDD" id="cd21119">
    <property type="entry name" value="SPASM_PqqE"/>
    <property type="match status" value="1"/>
</dbReference>
<reference evidence="10 11" key="1">
    <citation type="submission" date="2015-09" db="EMBL/GenBank/DDBJ databases">
        <title>Genome announcement of multiple Pseudomonas syringae strains.</title>
        <authorList>
            <person name="Thakur S."/>
            <person name="Wang P.W."/>
            <person name="Gong Y."/>
            <person name="Weir B.S."/>
            <person name="Guttman D.S."/>
        </authorList>
    </citation>
    <scope>NUCLEOTIDE SEQUENCE [LARGE SCALE GENOMIC DNA]</scope>
    <source>
        <strain evidence="10 11">ICMP17001</strain>
    </source>
</reference>
<keyword evidence="3 8" id="KW-0479">Metal-binding</keyword>
<evidence type="ECO:0000256" key="6">
    <source>
        <dbReference type="ARBA" id="ARBA00023004"/>
    </source>
</evidence>
<keyword evidence="1 8" id="KW-0004">4Fe-4S</keyword>
<dbReference type="InterPro" id="IPR050377">
    <property type="entry name" value="Radical_SAM_PqqE_MftC-like"/>
</dbReference>
<protein>
    <recommendedName>
        <fullName evidence="8">PqqA peptide cyclase</fullName>
        <ecNumber evidence="8">1.21.98.4</ecNumber>
    </recommendedName>
    <alternativeName>
        <fullName evidence="8">Coenzyme PQQ synthesis protein E</fullName>
    </alternativeName>
</protein>
<evidence type="ECO:0000256" key="2">
    <source>
        <dbReference type="ARBA" id="ARBA00022691"/>
    </source>
</evidence>
<comment type="function">
    <text evidence="8">Catalyzes the cross-linking of a glutamate residue and a tyrosine residue in the PqqA protein as part of the biosynthesis of pyrroloquinoline quinone (PQQ).</text>
</comment>
<comment type="subunit">
    <text evidence="8">Interacts with PqqD. The interaction is necessary for activity of PqqE.</text>
</comment>
<dbReference type="GO" id="GO:0032324">
    <property type="term" value="P:molybdopterin cofactor biosynthetic process"/>
    <property type="evidence" value="ECO:0007669"/>
    <property type="project" value="UniProtKB-ARBA"/>
</dbReference>
<dbReference type="PIRSF" id="PIRSF037420">
    <property type="entry name" value="PQQ_syn_pqqE"/>
    <property type="match status" value="1"/>
</dbReference>
<evidence type="ECO:0000256" key="5">
    <source>
        <dbReference type="ARBA" id="ARBA00023002"/>
    </source>
</evidence>
<dbReference type="AlphaFoldDB" id="A0A0P9PEV1"/>
<gene>
    <name evidence="8" type="primary">pqqE</name>
    <name evidence="10" type="ORF">ALO75_100106</name>
</gene>
<feature type="binding site" evidence="8">
    <location>
        <position position="81"/>
    </location>
    <ligand>
        <name>[4Fe-4S] cluster</name>
        <dbReference type="ChEBI" id="CHEBI:49883"/>
        <note>4Fe-4S-S-AdoMet</note>
    </ligand>
</feature>
<keyword evidence="7 8" id="KW-0411">Iron-sulfur</keyword>
<dbReference type="Pfam" id="PF04055">
    <property type="entry name" value="Radical_SAM"/>
    <property type="match status" value="1"/>
</dbReference>